<reference evidence="2" key="1">
    <citation type="submission" date="2023-02" db="EMBL/GenBank/DDBJ databases">
        <title>Genome of toxic invasive species Heracleum sosnowskyi carries increased number of genes despite the absence of recent whole-genome duplications.</title>
        <authorList>
            <person name="Schelkunov M."/>
            <person name="Shtratnikova V."/>
            <person name="Makarenko M."/>
            <person name="Klepikova A."/>
            <person name="Omelchenko D."/>
            <person name="Novikova G."/>
            <person name="Obukhova E."/>
            <person name="Bogdanov V."/>
            <person name="Penin A."/>
            <person name="Logacheva M."/>
        </authorList>
    </citation>
    <scope>NUCLEOTIDE SEQUENCE</scope>
    <source>
        <strain evidence="2">Hsosn_3</strain>
        <tissue evidence="2">Leaf</tissue>
    </source>
</reference>
<dbReference type="Proteomes" id="UP001237642">
    <property type="component" value="Unassembled WGS sequence"/>
</dbReference>
<feature type="compositionally biased region" description="Low complexity" evidence="1">
    <location>
        <begin position="75"/>
        <end position="85"/>
    </location>
</feature>
<evidence type="ECO:0000256" key="1">
    <source>
        <dbReference type="SAM" id="MobiDB-lite"/>
    </source>
</evidence>
<accession>A0AAD8GVV1</accession>
<protein>
    <submittedName>
        <fullName evidence="2">Uncharacterized protein</fullName>
    </submittedName>
</protein>
<feature type="region of interest" description="Disordered" evidence="1">
    <location>
        <begin position="69"/>
        <end position="95"/>
    </location>
</feature>
<gene>
    <name evidence="2" type="ORF">POM88_048792</name>
</gene>
<dbReference type="EMBL" id="JAUIZM010000011">
    <property type="protein sequence ID" value="KAK1355536.1"/>
    <property type="molecule type" value="Genomic_DNA"/>
</dbReference>
<evidence type="ECO:0000313" key="3">
    <source>
        <dbReference type="Proteomes" id="UP001237642"/>
    </source>
</evidence>
<dbReference type="AlphaFoldDB" id="A0AAD8GVV1"/>
<organism evidence="2 3">
    <name type="scientific">Heracleum sosnowskyi</name>
    <dbReference type="NCBI Taxonomy" id="360622"/>
    <lineage>
        <taxon>Eukaryota</taxon>
        <taxon>Viridiplantae</taxon>
        <taxon>Streptophyta</taxon>
        <taxon>Embryophyta</taxon>
        <taxon>Tracheophyta</taxon>
        <taxon>Spermatophyta</taxon>
        <taxon>Magnoliopsida</taxon>
        <taxon>eudicotyledons</taxon>
        <taxon>Gunneridae</taxon>
        <taxon>Pentapetalae</taxon>
        <taxon>asterids</taxon>
        <taxon>campanulids</taxon>
        <taxon>Apiales</taxon>
        <taxon>Apiaceae</taxon>
        <taxon>Apioideae</taxon>
        <taxon>apioid superclade</taxon>
        <taxon>Tordylieae</taxon>
        <taxon>Tordyliinae</taxon>
        <taxon>Heracleum</taxon>
    </lineage>
</organism>
<keyword evidence="3" id="KW-1185">Reference proteome</keyword>
<comment type="caution">
    <text evidence="2">The sequence shown here is derived from an EMBL/GenBank/DDBJ whole genome shotgun (WGS) entry which is preliminary data.</text>
</comment>
<sequence>MYRSLFHENYSSLRSLSSSPIVKHSNLASSPAIMTTIGATVSTLASPVKYPALSRFSSLISFNQSISQPKFNTESNSSAIISSLSPPEKSPAISSNQSINLSTEVQHNVELSGDHQLTLLSDDHHLTFFSGDDQFRKFNLSL</sequence>
<reference evidence="2" key="2">
    <citation type="submission" date="2023-05" db="EMBL/GenBank/DDBJ databases">
        <authorList>
            <person name="Schelkunov M.I."/>
        </authorList>
    </citation>
    <scope>NUCLEOTIDE SEQUENCE</scope>
    <source>
        <strain evidence="2">Hsosn_3</strain>
        <tissue evidence="2">Leaf</tissue>
    </source>
</reference>
<proteinExistence type="predicted"/>
<name>A0AAD8GVV1_9APIA</name>
<evidence type="ECO:0000313" key="2">
    <source>
        <dbReference type="EMBL" id="KAK1355536.1"/>
    </source>
</evidence>